<dbReference type="EnsemblPlants" id="EMT20250">
    <property type="protein sequence ID" value="EMT20250"/>
    <property type="gene ID" value="F775_27764"/>
</dbReference>
<name>R7WFT0_AEGTA</name>
<sequence>MAFIFDAFVCAVKHIEVTEQYKLTFAYGERGLGFAGGDDSSTASATGAELASAGDSVAATTVAFTSVLPSEAGGEGLAGGLRSGGLDDVAVSGGDSVLASTAGASGSATGAAVAVAAAGAAGSATGAAVAVAAAGAAGSATGAAVAVAAAGAAGSATGAAVAVAAAGAAGSATGAAVAVAAADFLPMTKRYFC</sequence>
<organism evidence="1">
    <name type="scientific">Aegilops tauschii</name>
    <name type="common">Tausch's goatgrass</name>
    <name type="synonym">Aegilops squarrosa</name>
    <dbReference type="NCBI Taxonomy" id="37682"/>
    <lineage>
        <taxon>Eukaryota</taxon>
        <taxon>Viridiplantae</taxon>
        <taxon>Streptophyta</taxon>
        <taxon>Embryophyta</taxon>
        <taxon>Tracheophyta</taxon>
        <taxon>Spermatophyta</taxon>
        <taxon>Magnoliopsida</taxon>
        <taxon>Liliopsida</taxon>
        <taxon>Poales</taxon>
        <taxon>Poaceae</taxon>
        <taxon>BOP clade</taxon>
        <taxon>Pooideae</taxon>
        <taxon>Triticodae</taxon>
        <taxon>Triticeae</taxon>
        <taxon>Triticinae</taxon>
        <taxon>Aegilops</taxon>
    </lineage>
</organism>
<proteinExistence type="predicted"/>
<reference evidence="1" key="1">
    <citation type="submission" date="2015-06" db="UniProtKB">
        <authorList>
            <consortium name="EnsemblPlants"/>
        </authorList>
    </citation>
    <scope>IDENTIFICATION</scope>
</reference>
<evidence type="ECO:0000313" key="1">
    <source>
        <dbReference type="EnsemblPlants" id="EMT20250"/>
    </source>
</evidence>
<accession>R7WFT0</accession>
<protein>
    <submittedName>
        <fullName evidence="1">Uncharacterized protein</fullName>
    </submittedName>
</protein>
<dbReference type="AlphaFoldDB" id="R7WFT0"/>